<dbReference type="PANTHER" id="PTHR15162:SF7">
    <property type="entry name" value="SUCCINYLGLUTAMATE DESUCCINYLASE"/>
    <property type="match status" value="1"/>
</dbReference>
<feature type="domain" description="Succinylglutamate desuccinylase/Aspartoacylase catalytic" evidence="8">
    <location>
        <begin position="45"/>
        <end position="235"/>
    </location>
</feature>
<evidence type="ECO:0000259" key="7">
    <source>
        <dbReference type="Pfam" id="PF04952"/>
    </source>
</evidence>
<dbReference type="RefSeq" id="WP_105594381.1">
    <property type="nucleotide sequence ID" value="NZ_PDET01000015.1"/>
</dbReference>
<accession>A0A2S9I801</accession>
<dbReference type="InterPro" id="IPR050178">
    <property type="entry name" value="AspA/AstE_fam"/>
</dbReference>
<feature type="binding site" evidence="5">
    <location>
        <position position="148"/>
    </location>
    <ligand>
        <name>Zn(2+)</name>
        <dbReference type="ChEBI" id="CHEBI:29105"/>
    </ligand>
</feature>
<organism evidence="9 10">
    <name type="scientific">Pantoea coffeiphila</name>
    <dbReference type="NCBI Taxonomy" id="1465635"/>
    <lineage>
        <taxon>Bacteria</taxon>
        <taxon>Pseudomonadati</taxon>
        <taxon>Pseudomonadota</taxon>
        <taxon>Gammaproteobacteria</taxon>
        <taxon>Enterobacterales</taxon>
        <taxon>Erwiniaceae</taxon>
        <taxon>Pantoea</taxon>
    </lineage>
</organism>
<dbReference type="InterPro" id="IPR016681">
    <property type="entry name" value="SuccinylGlu_desuccinylase"/>
</dbReference>
<dbReference type="InterPro" id="IPR055438">
    <property type="entry name" value="AstE_AspA_cat"/>
</dbReference>
<dbReference type="GO" id="GO:0016788">
    <property type="term" value="F:hydrolase activity, acting on ester bonds"/>
    <property type="evidence" value="ECO:0007669"/>
    <property type="project" value="UniProtKB-UniRule"/>
</dbReference>
<protein>
    <recommendedName>
        <fullName evidence="5 6">Succinylglutamate desuccinylase</fullName>
        <ecNumber evidence="5 6">3.5.1.96</ecNumber>
    </recommendedName>
</protein>
<comment type="catalytic activity">
    <reaction evidence="5">
        <text>N-succinyl-L-glutamate + H2O = L-glutamate + succinate</text>
        <dbReference type="Rhea" id="RHEA:15169"/>
        <dbReference type="ChEBI" id="CHEBI:15377"/>
        <dbReference type="ChEBI" id="CHEBI:29985"/>
        <dbReference type="ChEBI" id="CHEBI:30031"/>
        <dbReference type="ChEBI" id="CHEBI:58763"/>
        <dbReference type="EC" id="3.5.1.96"/>
    </reaction>
</comment>
<feature type="domain" description="AstE/AspA barrel-sandwich hybrid" evidence="7">
    <location>
        <begin position="251"/>
        <end position="320"/>
    </location>
</feature>
<sequence length="343" mass="38188">MQDFLTLTLAGDRPAVVAGQNAQLSWRWIDEGILELTPNHPAQMALVISTGIHGNETAPVEIVDRLLNSLLSGETPLVARLLVIYGNPAAMRQNKRYVHGDMNRMFGGRWQQYEDCPEARRAWRLEQAMENFWQVSEHDEVRWHIDMHTAIRGSYHPRFGVMPQRETPWPEDFLHWLGAAGLEALVFHRAPGGTYTHYSSHHFHAASCTLELGKALPFGHNDLTQFSAADRALSALVSGGTLPAVGVPPLRYRVSQQITRHSDRFVLHMGGETLNFTAFAQGTLLAEDGDTQYYVQQAREYVLFPNPNVAEGLRAGLMLVAEDASEVIDVPEAEGTSVFSPPA</sequence>
<evidence type="ECO:0000313" key="10">
    <source>
        <dbReference type="Proteomes" id="UP000239181"/>
    </source>
</evidence>
<comment type="pathway">
    <text evidence="5">Amino-acid degradation; L-arginine degradation via AST pathway; L-glutamate and succinate from L-arginine: step 5/5.</text>
</comment>
<evidence type="ECO:0000256" key="3">
    <source>
        <dbReference type="ARBA" id="ARBA00022801"/>
    </source>
</evidence>
<gene>
    <name evidence="5 9" type="primary">astE</name>
    <name evidence="9" type="ORF">CQW29_19395</name>
</gene>
<dbReference type="EC" id="3.5.1.96" evidence="5 6"/>
<dbReference type="AlphaFoldDB" id="A0A2S9I801"/>
<evidence type="ECO:0000256" key="6">
    <source>
        <dbReference type="NCBIfam" id="TIGR03242"/>
    </source>
</evidence>
<comment type="similarity">
    <text evidence="5">Belongs to the AspA/AstE family. Succinylglutamate desuccinylase subfamily.</text>
</comment>
<feature type="binding site" evidence="5">
    <location>
        <position position="53"/>
    </location>
    <ligand>
        <name>Zn(2+)</name>
        <dbReference type="ChEBI" id="CHEBI:29105"/>
    </ligand>
</feature>
<evidence type="ECO:0000256" key="4">
    <source>
        <dbReference type="ARBA" id="ARBA00022833"/>
    </source>
</evidence>
<dbReference type="GO" id="GO:0019545">
    <property type="term" value="P:L-arginine catabolic process to succinate"/>
    <property type="evidence" value="ECO:0007669"/>
    <property type="project" value="UniProtKB-UniRule"/>
</dbReference>
<evidence type="ECO:0000256" key="1">
    <source>
        <dbReference type="ARBA" id="ARBA00022503"/>
    </source>
</evidence>
<dbReference type="GO" id="GO:0009017">
    <property type="term" value="F:succinylglutamate desuccinylase activity"/>
    <property type="evidence" value="ECO:0007669"/>
    <property type="project" value="UniProtKB-UniRule"/>
</dbReference>
<comment type="cofactor">
    <cofactor evidence="5">
        <name>Zn(2+)</name>
        <dbReference type="ChEBI" id="CHEBI:29105"/>
    </cofactor>
    <text evidence="5">Binds 1 zinc ion per subunit.</text>
</comment>
<dbReference type="EMBL" id="PDET01000015">
    <property type="protein sequence ID" value="PRD13906.1"/>
    <property type="molecule type" value="Genomic_DNA"/>
</dbReference>
<dbReference type="Pfam" id="PF04952">
    <property type="entry name" value="AstE_AspA_hybrid"/>
    <property type="match status" value="1"/>
</dbReference>
<dbReference type="GO" id="GO:0008270">
    <property type="term" value="F:zinc ion binding"/>
    <property type="evidence" value="ECO:0007669"/>
    <property type="project" value="UniProtKB-UniRule"/>
</dbReference>
<dbReference type="CDD" id="cd03855">
    <property type="entry name" value="M14_ASTE"/>
    <property type="match status" value="1"/>
</dbReference>
<dbReference type="NCBIfam" id="NF003706">
    <property type="entry name" value="PRK05324.1"/>
    <property type="match status" value="1"/>
</dbReference>
<keyword evidence="2 5" id="KW-0479">Metal-binding</keyword>
<dbReference type="SUPFAM" id="SSF53187">
    <property type="entry name" value="Zn-dependent exopeptidases"/>
    <property type="match status" value="1"/>
</dbReference>
<name>A0A2S9I801_9GAMM</name>
<evidence type="ECO:0000313" key="9">
    <source>
        <dbReference type="EMBL" id="PRD13906.1"/>
    </source>
</evidence>
<dbReference type="PANTHER" id="PTHR15162">
    <property type="entry name" value="ASPARTOACYLASE"/>
    <property type="match status" value="1"/>
</dbReference>
<keyword evidence="4 5" id="KW-0862">Zinc</keyword>
<dbReference type="Pfam" id="PF24827">
    <property type="entry name" value="AstE_AspA_cat"/>
    <property type="match status" value="1"/>
</dbReference>
<evidence type="ECO:0000256" key="5">
    <source>
        <dbReference type="HAMAP-Rule" id="MF_00767"/>
    </source>
</evidence>
<feature type="binding site" evidence="5">
    <location>
        <position position="56"/>
    </location>
    <ligand>
        <name>Zn(2+)</name>
        <dbReference type="ChEBI" id="CHEBI:29105"/>
    </ligand>
</feature>
<dbReference type="NCBIfam" id="TIGR03242">
    <property type="entry name" value="arg_catab_astE"/>
    <property type="match status" value="1"/>
</dbReference>
<dbReference type="UniPathway" id="UPA00185">
    <property type="reaction ID" value="UER00283"/>
</dbReference>
<dbReference type="HAMAP" id="MF_00767">
    <property type="entry name" value="Arg_catab_AstE"/>
    <property type="match status" value="1"/>
</dbReference>
<dbReference type="GO" id="GO:0019544">
    <property type="term" value="P:L-arginine catabolic process to L-glutamate"/>
    <property type="evidence" value="ECO:0007669"/>
    <property type="project" value="UniProtKB-UniRule"/>
</dbReference>
<dbReference type="Proteomes" id="UP000239181">
    <property type="component" value="Unassembled WGS sequence"/>
</dbReference>
<keyword evidence="3 5" id="KW-0378">Hydrolase</keyword>
<dbReference type="OrthoDB" id="5290473at2"/>
<evidence type="ECO:0000259" key="8">
    <source>
        <dbReference type="Pfam" id="PF24827"/>
    </source>
</evidence>
<dbReference type="PIRSF" id="PIRSF017020">
    <property type="entry name" value="AstE"/>
    <property type="match status" value="1"/>
</dbReference>
<feature type="active site" evidence="5">
    <location>
        <position position="211"/>
    </location>
</feature>
<reference evidence="9 10" key="1">
    <citation type="submission" date="2017-10" db="EMBL/GenBank/DDBJ databases">
        <title>Draft genome of two endophytic bacteria isolated from 'guarana' Paullinia cupana (Mart.) Ducke.</title>
        <authorList>
            <person name="Siqueira K.A."/>
            <person name="Liotti R.G."/>
            <person name="Mendes T.A."/>
            <person name="Soares M.A."/>
        </authorList>
    </citation>
    <scope>NUCLEOTIDE SEQUENCE [LARGE SCALE GENOMIC DNA]</scope>
    <source>
        <strain evidence="9 10">342</strain>
    </source>
</reference>
<comment type="function">
    <text evidence="5">Transforms N(2)-succinylglutamate into succinate and glutamate.</text>
</comment>
<dbReference type="FunFam" id="3.40.630.10:FF:000017">
    <property type="entry name" value="Succinylglutamate desuccinylase"/>
    <property type="match status" value="1"/>
</dbReference>
<dbReference type="Gene3D" id="3.40.630.10">
    <property type="entry name" value="Zn peptidases"/>
    <property type="match status" value="1"/>
</dbReference>
<evidence type="ECO:0000256" key="2">
    <source>
        <dbReference type="ARBA" id="ARBA00022723"/>
    </source>
</evidence>
<dbReference type="InterPro" id="IPR007036">
    <property type="entry name" value="Aste_AspA_hybrid_dom"/>
</dbReference>
<keyword evidence="1 5" id="KW-0056">Arginine metabolism</keyword>
<keyword evidence="10" id="KW-1185">Reference proteome</keyword>
<proteinExistence type="inferred from homology"/>
<comment type="caution">
    <text evidence="9">The sequence shown here is derived from an EMBL/GenBank/DDBJ whole genome shotgun (WGS) entry which is preliminary data.</text>
</comment>